<accession>A0AAU8C946</accession>
<protein>
    <submittedName>
        <fullName evidence="3">DUF4350 domain-containing protein</fullName>
    </submittedName>
</protein>
<feature type="domain" description="DUF4350" evidence="2">
    <location>
        <begin position="119"/>
        <end position="303"/>
    </location>
</feature>
<name>A0AAU8C946_9EURY</name>
<dbReference type="GeneID" id="91109194"/>
<dbReference type="EMBL" id="CP159204">
    <property type="protein sequence ID" value="XCF15301.1"/>
    <property type="molecule type" value="Genomic_DNA"/>
</dbReference>
<sequence length="337" mass="32604">MRAREVARSVAVVAVVAAVVVAAAFAGGFLLDSPTQSEAPSAPAYDANELVAEPIDDGGSVTAPAGDESKTVVIDVSHGNGVSENSLQPFVDALVAAGHEVQLFGGGSSSTIGAEPGAAFNETLRGADALVVASPATSYSSNEVAGVEAFADAGGRVLLAAEPPTTTSTTSTVSIPGLTSSSSVSASGQPANLAASFGVSFGDGYLYDMAENANNFQSVYAGGDSGVADGVGDAILTDATPVTTGGDASPVLTASSVSLSSTRDEGSYAVAARNGNVLAVGDTDFLTSGAATEGDNDVLASNVAAFLVTGDKEAGAPAAPAGSSGGQTGTGSTVVTA</sequence>
<reference evidence="3" key="1">
    <citation type="submission" date="2024-06" db="EMBL/GenBank/DDBJ databases">
        <title>Genome Sequence of an extremely halophilic archaeon isolated from Permian era halite, Salado Formation, Carlsbad, New Mexico: Halobacterium sp. strain NMX12-1.</title>
        <authorList>
            <person name="Sotoa L."/>
            <person name="DasSarma P."/>
            <person name="Anton B.P."/>
            <person name="Vincze T."/>
            <person name="Verma I."/>
            <person name="Eralp B."/>
            <person name="Powers D.W."/>
            <person name="Dozier B.L."/>
            <person name="Roberts R.J."/>
            <person name="DasSarma S."/>
        </authorList>
    </citation>
    <scope>NUCLEOTIDE SEQUENCE</scope>
    <source>
        <strain evidence="3">NMX12-1</strain>
    </source>
</reference>
<dbReference type="KEGG" id="hanx:ABSL23_08555"/>
<evidence type="ECO:0000259" key="2">
    <source>
        <dbReference type="Pfam" id="PF14258"/>
    </source>
</evidence>
<gene>
    <name evidence="3" type="ORF">ABSL23_08555</name>
</gene>
<dbReference type="InterPro" id="IPR025646">
    <property type="entry name" value="DUF4350"/>
</dbReference>
<dbReference type="Pfam" id="PF14258">
    <property type="entry name" value="DUF4350"/>
    <property type="match status" value="1"/>
</dbReference>
<evidence type="ECO:0000313" key="3">
    <source>
        <dbReference type="EMBL" id="XCF15301.1"/>
    </source>
</evidence>
<dbReference type="RefSeq" id="WP_353633411.1">
    <property type="nucleotide sequence ID" value="NZ_CP159204.1"/>
</dbReference>
<organism evidence="3">
    <name type="scientific">Halobacterium sp. NMX12-1</name>
    <dbReference type="NCBI Taxonomy" id="3166650"/>
    <lineage>
        <taxon>Archaea</taxon>
        <taxon>Methanobacteriati</taxon>
        <taxon>Methanobacteriota</taxon>
        <taxon>Stenosarchaea group</taxon>
        <taxon>Halobacteria</taxon>
        <taxon>Halobacteriales</taxon>
        <taxon>Halobacteriaceae</taxon>
        <taxon>Halobacterium</taxon>
    </lineage>
</organism>
<feature type="region of interest" description="Disordered" evidence="1">
    <location>
        <begin position="314"/>
        <end position="337"/>
    </location>
</feature>
<proteinExistence type="predicted"/>
<dbReference type="AlphaFoldDB" id="A0AAU8C946"/>
<evidence type="ECO:0000256" key="1">
    <source>
        <dbReference type="SAM" id="MobiDB-lite"/>
    </source>
</evidence>